<proteinExistence type="predicted"/>
<comment type="caution">
    <text evidence="1">The sequence shown here is derived from an EMBL/GenBank/DDBJ whole genome shotgun (WGS) entry which is preliminary data.</text>
</comment>
<accession>A0A2U1JBE6</accession>
<dbReference type="Proteomes" id="UP000245591">
    <property type="component" value="Unassembled WGS sequence"/>
</dbReference>
<name>A0A2U1JBE6_SMIAN</name>
<organism evidence="1 2">
    <name type="scientific">Smittium angustum</name>
    <dbReference type="NCBI Taxonomy" id="133377"/>
    <lineage>
        <taxon>Eukaryota</taxon>
        <taxon>Fungi</taxon>
        <taxon>Fungi incertae sedis</taxon>
        <taxon>Zoopagomycota</taxon>
        <taxon>Kickxellomycotina</taxon>
        <taxon>Harpellomycetes</taxon>
        <taxon>Harpellales</taxon>
        <taxon>Legeriomycetaceae</taxon>
        <taxon>Smittium</taxon>
    </lineage>
</organism>
<evidence type="ECO:0000313" key="1">
    <source>
        <dbReference type="EMBL" id="PWA02431.1"/>
    </source>
</evidence>
<feature type="non-terminal residue" evidence="1">
    <location>
        <position position="50"/>
    </location>
</feature>
<keyword evidence="2" id="KW-1185">Reference proteome</keyword>
<sequence>MYSKPGVNFTLKYVDKWYWKIQPAKFVLEKLKKSMFSTCENDMCNAENSF</sequence>
<dbReference type="AlphaFoldDB" id="A0A2U1JBE6"/>
<dbReference type="EMBL" id="MBFU01000077">
    <property type="protein sequence ID" value="PWA02431.1"/>
    <property type="molecule type" value="Genomic_DNA"/>
</dbReference>
<evidence type="ECO:0000313" key="2">
    <source>
        <dbReference type="Proteomes" id="UP000245591"/>
    </source>
</evidence>
<reference evidence="1 2" key="1">
    <citation type="journal article" date="2018" name="MBio">
        <title>Comparative Genomics Reveals the Core Gene Toolbox for the Fungus-Insect Symbiosis.</title>
        <authorList>
            <person name="Wang Y."/>
            <person name="Stata M."/>
            <person name="Wang W."/>
            <person name="Stajich J.E."/>
            <person name="White M.M."/>
            <person name="Moncalvo J.M."/>
        </authorList>
    </citation>
    <scope>NUCLEOTIDE SEQUENCE [LARGE SCALE GENOMIC DNA]</scope>
    <source>
        <strain evidence="1 2">AUS-126-30</strain>
    </source>
</reference>
<protein>
    <submittedName>
        <fullName evidence="1">Uncharacterized protein</fullName>
    </submittedName>
</protein>
<gene>
    <name evidence="1" type="ORF">BB558_001430</name>
</gene>